<keyword evidence="2" id="KW-1185">Reference proteome</keyword>
<accession>X6M7B1</accession>
<evidence type="ECO:0000313" key="2">
    <source>
        <dbReference type="Proteomes" id="UP000023152"/>
    </source>
</evidence>
<gene>
    <name evidence="1" type="ORF">RFI_27559</name>
</gene>
<name>X6M7B1_RETFI</name>
<dbReference type="InterPro" id="IPR015915">
    <property type="entry name" value="Kelch-typ_b-propeller"/>
</dbReference>
<protein>
    <recommendedName>
        <fullName evidence="3">Kelch motif family protein</fullName>
    </recommendedName>
</protein>
<comment type="caution">
    <text evidence="1">The sequence shown here is derived from an EMBL/GenBank/DDBJ whole genome shotgun (WGS) entry which is preliminary data.</text>
</comment>
<dbReference type="AlphaFoldDB" id="X6M7B1"/>
<organism evidence="1 2">
    <name type="scientific">Reticulomyxa filosa</name>
    <dbReference type="NCBI Taxonomy" id="46433"/>
    <lineage>
        <taxon>Eukaryota</taxon>
        <taxon>Sar</taxon>
        <taxon>Rhizaria</taxon>
        <taxon>Retaria</taxon>
        <taxon>Foraminifera</taxon>
        <taxon>Monothalamids</taxon>
        <taxon>Reticulomyxidae</taxon>
        <taxon>Reticulomyxa</taxon>
    </lineage>
</organism>
<dbReference type="Proteomes" id="UP000023152">
    <property type="component" value="Unassembled WGS sequence"/>
</dbReference>
<evidence type="ECO:0000313" key="1">
    <source>
        <dbReference type="EMBL" id="ETO09819.1"/>
    </source>
</evidence>
<evidence type="ECO:0008006" key="3">
    <source>
        <dbReference type="Google" id="ProtNLM"/>
    </source>
</evidence>
<sequence length="376" mass="43822">MDTISPFQTLEPLPISLYQSQCVIHKHEILICGGLYTTDCFSYHTIKNEYRYICSYPKKVILIGHCVVKRVDTNNPNKITLLSFGGVYKHTLIMNYVSVWDDVDDEKESKIPNDCNKWLPFTNKRNVPICIGRKDGNYEGVRALIGGYKNNLLFITYRPKNIDVFDLNTLRYVNHDEQPVESVICYHCLVLKPNNNVSKKKSEMILFSRSTGLAIDYDETNNTFRYYQIRVCKSIFSFHYYAYVLVNDNILFFGGDDNGYSIESVFKYSIKENKWVHFERTLPIPLSGSVGILSEDNTYVHILGGRSGATQVQEHMKTSVSEWMKKETGIERERILEEAIEIEKEGVVKERRRIERDKEKKFQERQKKLGGMYFLK</sequence>
<dbReference type="EMBL" id="ASPP01023891">
    <property type="protein sequence ID" value="ETO09819.1"/>
    <property type="molecule type" value="Genomic_DNA"/>
</dbReference>
<reference evidence="1 2" key="1">
    <citation type="journal article" date="2013" name="Curr. Biol.">
        <title>The Genome of the Foraminiferan Reticulomyxa filosa.</title>
        <authorList>
            <person name="Glockner G."/>
            <person name="Hulsmann N."/>
            <person name="Schleicher M."/>
            <person name="Noegel A.A."/>
            <person name="Eichinger L."/>
            <person name="Gallinger C."/>
            <person name="Pawlowski J."/>
            <person name="Sierra R."/>
            <person name="Euteneuer U."/>
            <person name="Pillet L."/>
            <person name="Moustafa A."/>
            <person name="Platzer M."/>
            <person name="Groth M."/>
            <person name="Szafranski K."/>
            <person name="Schliwa M."/>
        </authorList>
    </citation>
    <scope>NUCLEOTIDE SEQUENCE [LARGE SCALE GENOMIC DNA]</scope>
</reference>
<proteinExistence type="predicted"/>
<dbReference type="Gene3D" id="2.120.10.80">
    <property type="entry name" value="Kelch-type beta propeller"/>
    <property type="match status" value="1"/>
</dbReference>
<dbReference type="SUPFAM" id="SSF117281">
    <property type="entry name" value="Kelch motif"/>
    <property type="match status" value="1"/>
</dbReference>